<dbReference type="Proteomes" id="UP000033852">
    <property type="component" value="Unassembled WGS sequence"/>
</dbReference>
<organism evidence="1 2">
    <name type="scientific">Candidatus Adlerbacteria bacterium GW2011_GWB1_54_7</name>
    <dbReference type="NCBI Taxonomy" id="1618607"/>
    <lineage>
        <taxon>Bacteria</taxon>
        <taxon>Candidatus Adleribacteriota</taxon>
    </lineage>
</organism>
<dbReference type="SUPFAM" id="SSF49777">
    <property type="entry name" value="PEBP-like"/>
    <property type="match status" value="1"/>
</dbReference>
<protein>
    <submittedName>
        <fullName evidence="1">Phospholipid-binding protein, PBP family</fullName>
    </submittedName>
</protein>
<reference evidence="1 2" key="1">
    <citation type="journal article" date="2015" name="Nature">
        <title>rRNA introns, odd ribosomes, and small enigmatic genomes across a large radiation of phyla.</title>
        <authorList>
            <person name="Brown C.T."/>
            <person name="Hug L.A."/>
            <person name="Thomas B.C."/>
            <person name="Sharon I."/>
            <person name="Castelle C.J."/>
            <person name="Singh A."/>
            <person name="Wilkins M.J."/>
            <person name="Williams K.H."/>
            <person name="Banfield J.F."/>
        </authorList>
    </citation>
    <scope>NUCLEOTIDE SEQUENCE [LARGE SCALE GENOMIC DNA]</scope>
</reference>
<dbReference type="PATRIC" id="fig|1618607.3.peg.306"/>
<proteinExistence type="predicted"/>
<dbReference type="STRING" id="1618607.UY86_C0004G0022"/>
<dbReference type="Gene3D" id="3.90.280.10">
    <property type="entry name" value="PEBP-like"/>
    <property type="match status" value="1"/>
</dbReference>
<evidence type="ECO:0000313" key="1">
    <source>
        <dbReference type="EMBL" id="KKW37693.1"/>
    </source>
</evidence>
<evidence type="ECO:0000313" key="2">
    <source>
        <dbReference type="Proteomes" id="UP000033852"/>
    </source>
</evidence>
<dbReference type="InterPro" id="IPR005247">
    <property type="entry name" value="YbhB_YbcL/LppC-like"/>
</dbReference>
<dbReference type="PANTHER" id="PTHR30289:SF1">
    <property type="entry name" value="PEBP (PHOSPHATIDYLETHANOLAMINE-BINDING PROTEIN) FAMILY PROTEIN"/>
    <property type="match status" value="1"/>
</dbReference>
<comment type="caution">
    <text evidence="1">The sequence shown here is derived from an EMBL/GenBank/DDBJ whole genome shotgun (WGS) entry which is preliminary data.</text>
</comment>
<gene>
    <name evidence="1" type="ORF">UY86_C0004G0022</name>
</gene>
<dbReference type="CDD" id="cd00865">
    <property type="entry name" value="PEBP_bact_arch"/>
    <property type="match status" value="1"/>
</dbReference>
<dbReference type="PANTHER" id="PTHR30289">
    <property type="entry name" value="UNCHARACTERIZED PROTEIN YBCL-RELATED"/>
    <property type="match status" value="1"/>
</dbReference>
<accession>A0A0G1Y2N6</accession>
<dbReference type="InterPro" id="IPR036610">
    <property type="entry name" value="PEBP-like_sf"/>
</dbReference>
<name>A0A0G1Y2N6_9BACT</name>
<dbReference type="InterPro" id="IPR008914">
    <property type="entry name" value="PEBP"/>
</dbReference>
<dbReference type="AlphaFoldDB" id="A0A0G1Y2N6"/>
<dbReference type="NCBIfam" id="TIGR00481">
    <property type="entry name" value="YbhB/YbcL family Raf kinase inhibitor-like protein"/>
    <property type="match status" value="1"/>
</dbReference>
<dbReference type="EMBL" id="LCRR01000004">
    <property type="protein sequence ID" value="KKW37693.1"/>
    <property type="molecule type" value="Genomic_DNA"/>
</dbReference>
<sequence>MELTSTEFGNNGIIPAKYTCDGENVSPPLEIAGVPEGAKSLVLIVDDPDASNGTWVHWTLWNVGPDMLEIMEDSVPDGSVQGATSFGGTGWGGPCPHSGVHRYFFKLYALDATLDLAPDSNKATLEAAMDGHVFAQCELVGRYSRKQ</sequence>
<dbReference type="Pfam" id="PF01161">
    <property type="entry name" value="PBP"/>
    <property type="match status" value="1"/>
</dbReference>